<dbReference type="Proteomes" id="UP000198507">
    <property type="component" value="Unassembled WGS sequence"/>
</dbReference>
<sequence length="106" mass="11624">MATKTSVVLVDDLTDEAADTTVSFGLDGRDYEIDLTEANASKLREVLSCYVNAARKISKSGRPLTRTQARPDPAAVRAWAKANGIEVNERGRIKAEVVEQYRAARN</sequence>
<evidence type="ECO:0000313" key="4">
    <source>
        <dbReference type="EMBL" id="SET99135.1"/>
    </source>
</evidence>
<proteinExistence type="predicted"/>
<name>A0A1I0IPP0_9ACTN</name>
<dbReference type="RefSeq" id="WP_091448686.1">
    <property type="nucleotide sequence ID" value="NZ_FOIE01000014.1"/>
</dbReference>
<dbReference type="GO" id="GO:0003677">
    <property type="term" value="F:DNA binding"/>
    <property type="evidence" value="ECO:0007669"/>
    <property type="project" value="UniProtKB-KW"/>
</dbReference>
<dbReference type="InterPro" id="IPR036625">
    <property type="entry name" value="E3-bd_dom_sf"/>
</dbReference>
<accession>A0A1I0IPP0</accession>
<dbReference type="InterPro" id="IPR055370">
    <property type="entry name" value="Lsr2_DNA-bd"/>
</dbReference>
<dbReference type="Gene3D" id="3.30.60.230">
    <property type="entry name" value="Lsr2, dimerization domain"/>
    <property type="match status" value="1"/>
</dbReference>
<evidence type="ECO:0000256" key="1">
    <source>
        <dbReference type="ARBA" id="ARBA00023125"/>
    </source>
</evidence>
<gene>
    <name evidence="4" type="ORF">SAMN04488546_4576</name>
</gene>
<dbReference type="Gene3D" id="4.10.320.10">
    <property type="entry name" value="E3-binding domain"/>
    <property type="match status" value="1"/>
</dbReference>
<evidence type="ECO:0000313" key="5">
    <source>
        <dbReference type="Proteomes" id="UP000198507"/>
    </source>
</evidence>
<keyword evidence="1" id="KW-0238">DNA-binding</keyword>
<feature type="domain" description="Lsr2 DNA-binding" evidence="3">
    <location>
        <begin position="69"/>
        <end position="104"/>
    </location>
</feature>
<dbReference type="EMBL" id="FOIE01000014">
    <property type="protein sequence ID" value="SET99135.1"/>
    <property type="molecule type" value="Genomic_DNA"/>
</dbReference>
<keyword evidence="5" id="KW-1185">Reference proteome</keyword>
<dbReference type="Pfam" id="PF11774">
    <property type="entry name" value="Lsr2"/>
    <property type="match status" value="1"/>
</dbReference>
<evidence type="ECO:0000259" key="2">
    <source>
        <dbReference type="Pfam" id="PF11774"/>
    </source>
</evidence>
<dbReference type="GO" id="GO:0016746">
    <property type="term" value="F:acyltransferase activity"/>
    <property type="evidence" value="ECO:0007669"/>
    <property type="project" value="InterPro"/>
</dbReference>
<reference evidence="5" key="1">
    <citation type="submission" date="2016-10" db="EMBL/GenBank/DDBJ databases">
        <authorList>
            <person name="Varghese N."/>
            <person name="Submissions S."/>
        </authorList>
    </citation>
    <scope>NUCLEOTIDE SEQUENCE [LARGE SCALE GENOMIC DNA]</scope>
    <source>
        <strain evidence="5">DSM 44209</strain>
    </source>
</reference>
<dbReference type="AlphaFoldDB" id="A0A1I0IPP0"/>
<dbReference type="OrthoDB" id="4113332at2"/>
<organism evidence="4 5">
    <name type="scientific">Geodermatophilus poikilotrophus</name>
    <dbReference type="NCBI Taxonomy" id="1333667"/>
    <lineage>
        <taxon>Bacteria</taxon>
        <taxon>Bacillati</taxon>
        <taxon>Actinomycetota</taxon>
        <taxon>Actinomycetes</taxon>
        <taxon>Geodermatophilales</taxon>
        <taxon>Geodermatophilaceae</taxon>
        <taxon>Geodermatophilus</taxon>
    </lineage>
</organism>
<dbReference type="InterPro" id="IPR042261">
    <property type="entry name" value="Lsr2-like_dimerization"/>
</dbReference>
<feature type="domain" description="Lsr2 dimerization" evidence="2">
    <location>
        <begin position="1"/>
        <end position="57"/>
    </location>
</feature>
<protein>
    <submittedName>
        <fullName evidence="4">Lsr2 protein</fullName>
    </submittedName>
</protein>
<dbReference type="InterPro" id="IPR024412">
    <property type="entry name" value="Lsr2_dim_dom"/>
</dbReference>
<dbReference type="Pfam" id="PF23359">
    <property type="entry name" value="Lsr2_DNA-bd"/>
    <property type="match status" value="1"/>
</dbReference>
<evidence type="ECO:0000259" key="3">
    <source>
        <dbReference type="Pfam" id="PF23359"/>
    </source>
</evidence>